<reference evidence="1 2" key="1">
    <citation type="submission" date="2020-08" db="EMBL/GenBank/DDBJ databases">
        <authorList>
            <person name="Liu C."/>
            <person name="Sun Q."/>
        </authorList>
    </citation>
    <scope>NUCLEOTIDE SEQUENCE [LARGE SCALE GENOMIC DNA]</scope>
    <source>
        <strain evidence="1 2">NSJ-18</strain>
    </source>
</reference>
<evidence type="ECO:0000313" key="1">
    <source>
        <dbReference type="EMBL" id="MBC5996412.1"/>
    </source>
</evidence>
<dbReference type="EMBL" id="JACRWE010000003">
    <property type="protein sequence ID" value="MBC5996412.1"/>
    <property type="molecule type" value="Genomic_DNA"/>
</dbReference>
<name>A0ABR7JNS5_9FIRM</name>
<proteinExistence type="predicted"/>
<gene>
    <name evidence="1" type="ORF">H8923_06520</name>
</gene>
<organism evidence="1 2">
    <name type="scientific">Romboutsia faecis</name>
    <dbReference type="NCBI Taxonomy" id="2764597"/>
    <lineage>
        <taxon>Bacteria</taxon>
        <taxon>Bacillati</taxon>
        <taxon>Bacillota</taxon>
        <taxon>Clostridia</taxon>
        <taxon>Peptostreptococcales</taxon>
        <taxon>Peptostreptococcaceae</taxon>
        <taxon>Romboutsia</taxon>
    </lineage>
</organism>
<evidence type="ECO:0000313" key="2">
    <source>
        <dbReference type="Proteomes" id="UP000609849"/>
    </source>
</evidence>
<keyword evidence="2" id="KW-1185">Reference proteome</keyword>
<comment type="caution">
    <text evidence="1">The sequence shown here is derived from an EMBL/GenBank/DDBJ whole genome shotgun (WGS) entry which is preliminary data.</text>
</comment>
<sequence>MDRSLYASLNQGIDSFLRVAMTLRRKEIAVKAISMTTDKYDNTGMKLIINEEVTSIQEVINYMNKLYDVRDITIQ</sequence>
<protein>
    <recommendedName>
        <fullName evidence="3">ACT domain-containing protein</fullName>
    </recommendedName>
</protein>
<evidence type="ECO:0008006" key="3">
    <source>
        <dbReference type="Google" id="ProtNLM"/>
    </source>
</evidence>
<dbReference type="Pfam" id="PF13710">
    <property type="entry name" value="ACT_5"/>
    <property type="match status" value="1"/>
</dbReference>
<dbReference type="RefSeq" id="WP_153972992.1">
    <property type="nucleotide sequence ID" value="NZ_JACRWE010000003.1"/>
</dbReference>
<accession>A0ABR7JNS5</accession>
<dbReference type="Proteomes" id="UP000609849">
    <property type="component" value="Unassembled WGS sequence"/>
</dbReference>